<keyword evidence="5" id="KW-0411">Iron-sulfur</keyword>
<reference evidence="6" key="2">
    <citation type="submission" date="2023-01" db="EMBL/GenBank/DDBJ databases">
        <title>Draft genome sequence of Agaribacter marinus strain NBRC 110023.</title>
        <authorList>
            <person name="Sun Q."/>
            <person name="Mori K."/>
        </authorList>
    </citation>
    <scope>NUCLEOTIDE SEQUENCE</scope>
    <source>
        <strain evidence="6">NBRC 110023</strain>
    </source>
</reference>
<evidence type="ECO:0000313" key="7">
    <source>
        <dbReference type="Proteomes" id="UP001156601"/>
    </source>
</evidence>
<dbReference type="InterPro" id="IPR036188">
    <property type="entry name" value="FAD/NAD-bd_sf"/>
</dbReference>
<dbReference type="Pfam" id="PF12831">
    <property type="entry name" value="FAD_oxidored"/>
    <property type="match status" value="1"/>
</dbReference>
<dbReference type="PANTHER" id="PTHR43498">
    <property type="entry name" value="FERREDOXIN:COB-COM HETERODISULFIDE REDUCTASE SUBUNIT A"/>
    <property type="match status" value="1"/>
</dbReference>
<dbReference type="Gene3D" id="3.50.50.60">
    <property type="entry name" value="FAD/NAD(P)-binding domain"/>
    <property type="match status" value="1"/>
</dbReference>
<protein>
    <recommendedName>
        <fullName evidence="8">FAD dependent oxidoreductase</fullName>
    </recommendedName>
</protein>
<gene>
    <name evidence="6" type="ORF">GCM10007852_27600</name>
</gene>
<sequence>MIKETFSKNTRINKKVCLTTDFVIAGGGLAGVCAAITAARAGTKVILVQDRPVLGGNASSEVRIWALGATSHMGNNNRWSREGGVIDEIMLENLKTNKDGNPLYFDAILLDKVSAEQNITLLLNTAAYQVNKSLDTKIDSIDAFCSQNSTHYTISAPLFCDATGDGLVGFNAGASFRIGAESREEFGELLASEDESNQILGHTLFFYSKKVDHAVTYKAPSFAYSHEEIGANPRSKNIHGHDSGVKFWWVEYGGIRDTIYETEEIKWELWKIVYGIWDYIKNSGQFEDVDNLTLEWVGTVPGKRESRRFNGEYMLKQQDVVEQTNFYDAISFGGWAIDIHPSEGIYSEKPACSQFHSKGVYQIPYRCFVSKDIDNLYFAGRNISATHMAYGSTRVMITCAHGGQAVGEAAAMCKDLSVSPKDLLEKELIHQLQQRLNRFGHGIPGVALDKSANKVSFANIFASSELVLKNYESCGDYVSLAQSAAQLIPLKKGNAPIVSINIIAERDTEIVCQLRTSEKPENYTPDIINKTISLPVHAGKQTIEFDFTDVDVIDQYGFVCFLANQYIQLEISTQLVSGTMSVFNKVHKAVSNSGRQEAPANSGIEEFEFWTPERRPKGQNLAVSFDPPLPAFSKDNVVNGHLRPWLNSNAWVSDYADTQPTLKITWQEKVELSEITLFFDTDYDHALETVLMQHPESEMPYCVKSYRIRTAEGKLLADVNNNYQTVNTLTLDSSITSQELIIELDHPSSDVPAALFEIQVR</sequence>
<evidence type="ECO:0000256" key="2">
    <source>
        <dbReference type="ARBA" id="ARBA00022723"/>
    </source>
</evidence>
<name>A0AA37WJA3_9ALTE</name>
<keyword evidence="1" id="KW-0004">4Fe-4S</keyword>
<evidence type="ECO:0008006" key="8">
    <source>
        <dbReference type="Google" id="ProtNLM"/>
    </source>
</evidence>
<dbReference type="RefSeq" id="WP_284218183.1">
    <property type="nucleotide sequence ID" value="NZ_BSOT01000006.1"/>
</dbReference>
<dbReference type="GO" id="GO:0046872">
    <property type="term" value="F:metal ion binding"/>
    <property type="evidence" value="ECO:0007669"/>
    <property type="project" value="UniProtKB-KW"/>
</dbReference>
<keyword evidence="7" id="KW-1185">Reference proteome</keyword>
<evidence type="ECO:0000256" key="1">
    <source>
        <dbReference type="ARBA" id="ARBA00022485"/>
    </source>
</evidence>
<dbReference type="SUPFAM" id="SSF51905">
    <property type="entry name" value="FAD/NAD(P)-binding domain"/>
    <property type="match status" value="1"/>
</dbReference>
<accession>A0AA37WJA3</accession>
<evidence type="ECO:0000256" key="4">
    <source>
        <dbReference type="ARBA" id="ARBA00023004"/>
    </source>
</evidence>
<proteinExistence type="predicted"/>
<reference evidence="6" key="1">
    <citation type="journal article" date="2014" name="Int. J. Syst. Evol. Microbiol.">
        <title>Complete genome sequence of Corynebacterium casei LMG S-19264T (=DSM 44701T), isolated from a smear-ripened cheese.</title>
        <authorList>
            <consortium name="US DOE Joint Genome Institute (JGI-PGF)"/>
            <person name="Walter F."/>
            <person name="Albersmeier A."/>
            <person name="Kalinowski J."/>
            <person name="Ruckert C."/>
        </authorList>
    </citation>
    <scope>NUCLEOTIDE SEQUENCE</scope>
    <source>
        <strain evidence="6">NBRC 110023</strain>
    </source>
</reference>
<organism evidence="6 7">
    <name type="scientific">Agaribacter marinus</name>
    <dbReference type="NCBI Taxonomy" id="1431249"/>
    <lineage>
        <taxon>Bacteria</taxon>
        <taxon>Pseudomonadati</taxon>
        <taxon>Pseudomonadota</taxon>
        <taxon>Gammaproteobacteria</taxon>
        <taxon>Alteromonadales</taxon>
        <taxon>Alteromonadaceae</taxon>
        <taxon>Agaribacter</taxon>
    </lineage>
</organism>
<dbReference type="EMBL" id="BSOT01000006">
    <property type="protein sequence ID" value="GLR71852.1"/>
    <property type="molecule type" value="Genomic_DNA"/>
</dbReference>
<dbReference type="PRINTS" id="PR00411">
    <property type="entry name" value="PNDRDTASEI"/>
</dbReference>
<evidence type="ECO:0000256" key="3">
    <source>
        <dbReference type="ARBA" id="ARBA00023002"/>
    </source>
</evidence>
<dbReference type="GO" id="GO:0016491">
    <property type="term" value="F:oxidoreductase activity"/>
    <property type="evidence" value="ECO:0007669"/>
    <property type="project" value="UniProtKB-KW"/>
</dbReference>
<evidence type="ECO:0000313" key="6">
    <source>
        <dbReference type="EMBL" id="GLR71852.1"/>
    </source>
</evidence>
<evidence type="ECO:0000256" key="5">
    <source>
        <dbReference type="ARBA" id="ARBA00023014"/>
    </source>
</evidence>
<keyword evidence="3" id="KW-0560">Oxidoreductase</keyword>
<dbReference type="PANTHER" id="PTHR43498:SF1">
    <property type="entry name" value="COB--COM HETERODISULFIDE REDUCTASE IRON-SULFUR SUBUNIT A"/>
    <property type="match status" value="1"/>
</dbReference>
<dbReference type="InterPro" id="IPR039650">
    <property type="entry name" value="HdrA-like"/>
</dbReference>
<dbReference type="AlphaFoldDB" id="A0AA37WJA3"/>
<dbReference type="Proteomes" id="UP001156601">
    <property type="component" value="Unassembled WGS sequence"/>
</dbReference>
<comment type="caution">
    <text evidence="6">The sequence shown here is derived from an EMBL/GenBank/DDBJ whole genome shotgun (WGS) entry which is preliminary data.</text>
</comment>
<dbReference type="GO" id="GO:0051539">
    <property type="term" value="F:4 iron, 4 sulfur cluster binding"/>
    <property type="evidence" value="ECO:0007669"/>
    <property type="project" value="UniProtKB-KW"/>
</dbReference>
<keyword evidence="2" id="KW-0479">Metal-binding</keyword>
<keyword evidence="4" id="KW-0408">Iron</keyword>